<proteinExistence type="predicted"/>
<keyword evidence="2" id="KW-1185">Reference proteome</keyword>
<reference evidence="1 2" key="1">
    <citation type="submission" date="2015-07" db="EMBL/GenBank/DDBJ databases">
        <title>Genome sequencing of Kibdelosporangium phytohabitans.</title>
        <authorList>
            <person name="Qin S."/>
            <person name="Xing K."/>
        </authorList>
    </citation>
    <scope>NUCLEOTIDE SEQUENCE [LARGE SCALE GENOMIC DNA]</scope>
    <source>
        <strain evidence="1 2">KLBMP1111</strain>
    </source>
</reference>
<dbReference type="KEGG" id="kphy:AOZ06_21080"/>
<sequence>MAPPYRGDTPQRADSFEDLARTHMDAASGSRLSDTAGKLAAWVEWLRHPEEHGYDRTLAGTGEEVPGPVLSLTAPNVPPAAHPSPYPVPDDAQWDYESVIAQYNLLQFLDGMGAVATQQVERPSSVLALAAVATKNVWWLGDARVSEMQGKFPGEDEWSGDAANRARNFVAELGTVANLLNKIITGVDGADGFIEAAPKYALIIKTARDNFEQLAADWVAACEEKYHAKNNEISVNVFGIMASVIVTAATVLVTRGATLPILQKEMVSSAWSATFTEILKPLSEAGKKDSQGEVKGPLWRDLAESYMLTHSGIKERTVSALNELTGRINSASAQFDADIAPLLRAWHEAPPIE</sequence>
<dbReference type="RefSeq" id="WP_054290982.1">
    <property type="nucleotide sequence ID" value="NZ_CP012752.1"/>
</dbReference>
<name>A0A0N9I3J6_9PSEU</name>
<evidence type="ECO:0000313" key="1">
    <source>
        <dbReference type="EMBL" id="ALG09078.1"/>
    </source>
</evidence>
<dbReference type="AlphaFoldDB" id="A0A0N9I3J6"/>
<dbReference type="EMBL" id="CP012752">
    <property type="protein sequence ID" value="ALG09078.1"/>
    <property type="molecule type" value="Genomic_DNA"/>
</dbReference>
<accession>A0A0N9I3J6</accession>
<organism evidence="1 2">
    <name type="scientific">Kibdelosporangium phytohabitans</name>
    <dbReference type="NCBI Taxonomy" id="860235"/>
    <lineage>
        <taxon>Bacteria</taxon>
        <taxon>Bacillati</taxon>
        <taxon>Actinomycetota</taxon>
        <taxon>Actinomycetes</taxon>
        <taxon>Pseudonocardiales</taxon>
        <taxon>Pseudonocardiaceae</taxon>
        <taxon>Kibdelosporangium</taxon>
    </lineage>
</organism>
<evidence type="ECO:0000313" key="2">
    <source>
        <dbReference type="Proteomes" id="UP000063699"/>
    </source>
</evidence>
<protein>
    <submittedName>
        <fullName evidence="1">Uncharacterized protein</fullName>
    </submittedName>
</protein>
<gene>
    <name evidence="1" type="ORF">AOZ06_21080</name>
</gene>
<dbReference type="OrthoDB" id="3676338at2"/>
<dbReference type="Proteomes" id="UP000063699">
    <property type="component" value="Chromosome"/>
</dbReference>